<gene>
    <name evidence="11" type="ORF">KILIM_123_00050</name>
</gene>
<dbReference type="PROSITE" id="PS00136">
    <property type="entry name" value="SUBTILASE_ASP"/>
    <property type="match status" value="1"/>
</dbReference>
<comment type="caution">
    <text evidence="11">The sequence shown here is derived from an EMBL/GenBank/DDBJ whole genome shotgun (WGS) entry which is preliminary data.</text>
</comment>
<dbReference type="OrthoDB" id="9813435at2"/>
<evidence type="ECO:0000256" key="1">
    <source>
        <dbReference type="ARBA" id="ARBA00011073"/>
    </source>
</evidence>
<dbReference type="InterPro" id="IPR050131">
    <property type="entry name" value="Peptidase_S8_subtilisin-like"/>
</dbReference>
<proteinExistence type="inferred from homology"/>
<feature type="active site" description="Charge relay system" evidence="5 6">
    <location>
        <position position="384"/>
    </location>
</feature>
<feature type="compositionally biased region" description="Basic and acidic residues" evidence="8">
    <location>
        <begin position="195"/>
        <end position="206"/>
    </location>
</feature>
<dbReference type="InterPro" id="IPR002909">
    <property type="entry name" value="IPT_dom"/>
</dbReference>
<evidence type="ECO:0000256" key="6">
    <source>
        <dbReference type="PROSITE-ProRule" id="PRU01240"/>
    </source>
</evidence>
<dbReference type="RefSeq" id="WP_006594829.1">
    <property type="nucleotide sequence ID" value="NZ_BAHD01000123.1"/>
</dbReference>
<evidence type="ECO:0000256" key="5">
    <source>
        <dbReference type="PIRSR" id="PIRSR615500-1"/>
    </source>
</evidence>
<protein>
    <submittedName>
        <fullName evidence="11">Putative peptidase S8 family protein</fullName>
    </submittedName>
</protein>
<dbReference type="EMBL" id="BAHD01000123">
    <property type="protein sequence ID" value="GAB98297.1"/>
    <property type="molecule type" value="Genomic_DNA"/>
</dbReference>
<feature type="chain" id="PRO_5003898891" evidence="9">
    <location>
        <begin position="30"/>
        <end position="683"/>
    </location>
</feature>
<evidence type="ECO:0000259" key="10">
    <source>
        <dbReference type="SMART" id="SM00429"/>
    </source>
</evidence>
<keyword evidence="2 6" id="KW-0645">Protease</keyword>
<evidence type="ECO:0000256" key="2">
    <source>
        <dbReference type="ARBA" id="ARBA00022670"/>
    </source>
</evidence>
<keyword evidence="12" id="KW-1185">Reference proteome</keyword>
<feature type="domain" description="IPT/TIG" evidence="10">
    <location>
        <begin position="447"/>
        <end position="532"/>
    </location>
</feature>
<sequence>MSRTTSWIALAAAAALSAAALGLPPTAQAAAPATIPAGNPTAAPAPTLSGQEEFTGRVIVKFASGPGGAPLAGARPVAQVGDDVDVDLSVRAVGSDASLVEGATPQEAPAVAAALDERAEVEYATPERVYHPFAPSEYTNGPSLGAAGSGVAATSVWGQTRGSGVTVAVLDTGIVLGHEAFTGRLMQGADTASAQDHDATPGRDTDPTEPDLTGRNCSNGTAARQSWHGTHVAGSVAAVAPQAGIIPVRVGGGCGIAGLDMVDGIKWAIGQEVSGLPVNANRADVINLSLGSKGSCSPYEQAAIDAAIAAGATVITAAGNDSSSGTYTPASCRGVVNVAAIDSTGKRALFSNYGATVNVSAPGVNIVSAVGPTTTSWGPMQGTSMAAPHVAGVAALIKSYKNTLTPVQIRNSLITSALPTGGVCSGCGAGRVNAPAALVAADNGGSGLIVTAVTPVAGKVGGGDTITLTGQGFAQATHVMVGSARVKIATKSDTSITFKAPKSPAGKSGALVDVSVVTPDATTTAATQYRYAAIPVIRSVAPKALTPDGGLLTITGTGFATDATVTVDGTPVTVGNASATSLTIQAPAKETTTKATGLIVVTANDLPSKAAKFTYAVPKIRLQSTSKKIPAEGADLLFTGNDLDKVTSLTLNNTALPTSHWEYEAERNALIVVAPVTFFVPRK</sequence>
<dbReference type="Pfam" id="PF01833">
    <property type="entry name" value="TIG"/>
    <property type="match status" value="2"/>
</dbReference>
<dbReference type="PRINTS" id="PR00723">
    <property type="entry name" value="SUBTILISIN"/>
</dbReference>
<dbReference type="PANTHER" id="PTHR43806:SF11">
    <property type="entry name" value="CEREVISIN-RELATED"/>
    <property type="match status" value="1"/>
</dbReference>
<dbReference type="InterPro" id="IPR015500">
    <property type="entry name" value="Peptidase_S8_subtilisin-rel"/>
</dbReference>
<keyword evidence="3 6" id="KW-0378">Hydrolase</keyword>
<accession>K6X1T9</accession>
<keyword evidence="4 6" id="KW-0720">Serine protease</keyword>
<dbReference type="InterPro" id="IPR023827">
    <property type="entry name" value="Peptidase_S8_Asp-AS"/>
</dbReference>
<dbReference type="PROSITE" id="PS00138">
    <property type="entry name" value="SUBTILASE_SER"/>
    <property type="match status" value="1"/>
</dbReference>
<dbReference type="InterPro" id="IPR000209">
    <property type="entry name" value="Peptidase_S8/S53_dom"/>
</dbReference>
<dbReference type="Gene3D" id="2.60.40.10">
    <property type="entry name" value="Immunoglobulins"/>
    <property type="match status" value="2"/>
</dbReference>
<dbReference type="CDD" id="cd00102">
    <property type="entry name" value="IPT"/>
    <property type="match status" value="2"/>
</dbReference>
<feature type="active site" description="Charge relay system" evidence="5 6">
    <location>
        <position position="171"/>
    </location>
</feature>
<name>K6X1T9_9MICO</name>
<evidence type="ECO:0000256" key="9">
    <source>
        <dbReference type="SAM" id="SignalP"/>
    </source>
</evidence>
<dbReference type="InterPro" id="IPR014756">
    <property type="entry name" value="Ig_E-set"/>
</dbReference>
<feature type="domain" description="IPT/TIG" evidence="10">
    <location>
        <begin position="534"/>
        <end position="616"/>
    </location>
</feature>
<dbReference type="PANTHER" id="PTHR43806">
    <property type="entry name" value="PEPTIDASE S8"/>
    <property type="match status" value="1"/>
</dbReference>
<evidence type="ECO:0000256" key="3">
    <source>
        <dbReference type="ARBA" id="ARBA00022801"/>
    </source>
</evidence>
<evidence type="ECO:0000313" key="12">
    <source>
        <dbReference type="Proteomes" id="UP000008366"/>
    </source>
</evidence>
<keyword evidence="9" id="KW-0732">Signal</keyword>
<dbReference type="PROSITE" id="PS00137">
    <property type="entry name" value="SUBTILASE_HIS"/>
    <property type="match status" value="1"/>
</dbReference>
<dbReference type="Proteomes" id="UP000008366">
    <property type="component" value="Unassembled WGS sequence"/>
</dbReference>
<evidence type="ECO:0000313" key="11">
    <source>
        <dbReference type="EMBL" id="GAB98297.1"/>
    </source>
</evidence>
<dbReference type="AlphaFoldDB" id="K6X1T9"/>
<dbReference type="SUPFAM" id="SSF52743">
    <property type="entry name" value="Subtilisin-like"/>
    <property type="match status" value="1"/>
</dbReference>
<dbReference type="InterPro" id="IPR036852">
    <property type="entry name" value="Peptidase_S8/S53_dom_sf"/>
</dbReference>
<dbReference type="InterPro" id="IPR022398">
    <property type="entry name" value="Peptidase_S8_His-AS"/>
</dbReference>
<feature type="active site" description="Charge relay system" evidence="5 6">
    <location>
        <position position="228"/>
    </location>
</feature>
<dbReference type="Gene3D" id="3.40.50.200">
    <property type="entry name" value="Peptidase S8/S53 domain"/>
    <property type="match status" value="1"/>
</dbReference>
<dbReference type="InterPro" id="IPR023828">
    <property type="entry name" value="Peptidase_S8_Ser-AS"/>
</dbReference>
<reference evidence="11 12" key="1">
    <citation type="submission" date="2012-08" db="EMBL/GenBank/DDBJ databases">
        <title>Whole genome shotgun sequence of Kineosphaera limosa NBRC 100340.</title>
        <authorList>
            <person name="Yoshida I."/>
            <person name="Isaki S."/>
            <person name="Hosoyama A."/>
            <person name="Tsuchikane K."/>
            <person name="Katsumata H."/>
            <person name="Ando Y."/>
            <person name="Ohji S."/>
            <person name="Hamada M."/>
            <person name="Tamura T."/>
            <person name="Yamazoe A."/>
            <person name="Yamazaki S."/>
            <person name="Fujita N."/>
        </authorList>
    </citation>
    <scope>NUCLEOTIDE SEQUENCE [LARGE SCALE GENOMIC DNA]</scope>
    <source>
        <strain evidence="11 12">NBRC 100340</strain>
    </source>
</reference>
<dbReference type="SUPFAM" id="SSF81296">
    <property type="entry name" value="E set domains"/>
    <property type="match status" value="2"/>
</dbReference>
<feature type="region of interest" description="Disordered" evidence="8">
    <location>
        <begin position="190"/>
        <end position="222"/>
    </location>
</feature>
<dbReference type="GO" id="GO:0006508">
    <property type="term" value="P:proteolysis"/>
    <property type="evidence" value="ECO:0007669"/>
    <property type="project" value="UniProtKB-KW"/>
</dbReference>
<dbReference type="GO" id="GO:0005975">
    <property type="term" value="P:carbohydrate metabolic process"/>
    <property type="evidence" value="ECO:0007669"/>
    <property type="project" value="UniProtKB-ARBA"/>
</dbReference>
<comment type="similarity">
    <text evidence="1 6 7">Belongs to the peptidase S8 family.</text>
</comment>
<dbReference type="eggNOG" id="COG1404">
    <property type="taxonomic scope" value="Bacteria"/>
</dbReference>
<evidence type="ECO:0000256" key="7">
    <source>
        <dbReference type="RuleBase" id="RU003355"/>
    </source>
</evidence>
<dbReference type="PROSITE" id="PS51892">
    <property type="entry name" value="SUBTILASE"/>
    <property type="match status" value="1"/>
</dbReference>
<dbReference type="STRING" id="1184609.KILIM_123_00050"/>
<dbReference type="GO" id="GO:0004252">
    <property type="term" value="F:serine-type endopeptidase activity"/>
    <property type="evidence" value="ECO:0007669"/>
    <property type="project" value="UniProtKB-UniRule"/>
</dbReference>
<dbReference type="Pfam" id="PF00082">
    <property type="entry name" value="Peptidase_S8"/>
    <property type="match status" value="1"/>
</dbReference>
<evidence type="ECO:0000256" key="8">
    <source>
        <dbReference type="SAM" id="MobiDB-lite"/>
    </source>
</evidence>
<dbReference type="MEROPS" id="S08.067"/>
<feature type="non-terminal residue" evidence="11">
    <location>
        <position position="683"/>
    </location>
</feature>
<evidence type="ECO:0000256" key="4">
    <source>
        <dbReference type="ARBA" id="ARBA00022825"/>
    </source>
</evidence>
<dbReference type="SMART" id="SM00429">
    <property type="entry name" value="IPT"/>
    <property type="match status" value="2"/>
</dbReference>
<feature type="signal peptide" evidence="9">
    <location>
        <begin position="1"/>
        <end position="29"/>
    </location>
</feature>
<dbReference type="InterPro" id="IPR013783">
    <property type="entry name" value="Ig-like_fold"/>
</dbReference>
<organism evidence="11 12">
    <name type="scientific">Kineosphaera limosa NBRC 100340</name>
    <dbReference type="NCBI Taxonomy" id="1184609"/>
    <lineage>
        <taxon>Bacteria</taxon>
        <taxon>Bacillati</taxon>
        <taxon>Actinomycetota</taxon>
        <taxon>Actinomycetes</taxon>
        <taxon>Micrococcales</taxon>
        <taxon>Dermatophilaceae</taxon>
        <taxon>Kineosphaera</taxon>
    </lineage>
</organism>